<dbReference type="GO" id="GO:0043022">
    <property type="term" value="F:ribosome binding"/>
    <property type="evidence" value="ECO:0007669"/>
    <property type="project" value="InterPro"/>
</dbReference>
<feature type="region of interest" description="Disordered" evidence="8">
    <location>
        <begin position="470"/>
        <end position="532"/>
    </location>
</feature>
<keyword evidence="6 9" id="KW-0472">Membrane</keyword>
<evidence type="ECO:0000259" key="10">
    <source>
        <dbReference type="PROSITE" id="PS51758"/>
    </source>
</evidence>
<dbReference type="OrthoDB" id="275278at2759"/>
<evidence type="ECO:0000256" key="9">
    <source>
        <dbReference type="SAM" id="Phobius"/>
    </source>
</evidence>
<dbReference type="GO" id="GO:0030003">
    <property type="term" value="P:intracellular monoatomic cation homeostasis"/>
    <property type="evidence" value="ECO:0007669"/>
    <property type="project" value="TreeGrafter"/>
</dbReference>
<gene>
    <name evidence="11" type="ORF">SI65_10173</name>
</gene>
<dbReference type="Proteomes" id="UP000094569">
    <property type="component" value="Unassembled WGS sequence"/>
</dbReference>
<accession>A0A1E3B0I7</accession>
<dbReference type="VEuPathDB" id="FungiDB:SI65_10173"/>
<evidence type="ECO:0000313" key="12">
    <source>
        <dbReference type="Proteomes" id="UP000094569"/>
    </source>
</evidence>
<evidence type="ECO:0000256" key="3">
    <source>
        <dbReference type="ARBA" id="ARBA00022792"/>
    </source>
</evidence>
<dbReference type="PROSITE" id="PS51758">
    <property type="entry name" value="LETM1_RBD"/>
    <property type="match status" value="1"/>
</dbReference>
<dbReference type="PANTHER" id="PTHR14009">
    <property type="entry name" value="LEUCINE ZIPPER-EF-HAND CONTAINING TRANSMEMBRANE PROTEIN"/>
    <property type="match status" value="1"/>
</dbReference>
<comment type="caution">
    <text evidence="11">The sequence shown here is derived from an EMBL/GenBank/DDBJ whole genome shotgun (WGS) entry which is preliminary data.</text>
</comment>
<protein>
    <recommendedName>
        <fullName evidence="10">Letm1 RBD domain-containing protein</fullName>
    </recommendedName>
</protein>
<feature type="region of interest" description="Disordered" evidence="8">
    <location>
        <begin position="65"/>
        <end position="134"/>
    </location>
</feature>
<dbReference type="InterPro" id="IPR033122">
    <property type="entry name" value="LETM1-like_RBD"/>
</dbReference>
<feature type="transmembrane region" description="Helical" evidence="9">
    <location>
        <begin position="199"/>
        <end position="219"/>
    </location>
</feature>
<feature type="compositionally biased region" description="Basic and acidic residues" evidence="8">
    <location>
        <begin position="117"/>
        <end position="134"/>
    </location>
</feature>
<evidence type="ECO:0000256" key="7">
    <source>
        <dbReference type="PROSITE-ProRule" id="PRU01094"/>
    </source>
</evidence>
<evidence type="ECO:0000256" key="2">
    <source>
        <dbReference type="ARBA" id="ARBA00022692"/>
    </source>
</evidence>
<dbReference type="EMBL" id="JXNT01000026">
    <property type="protein sequence ID" value="ODM14438.1"/>
    <property type="molecule type" value="Genomic_DNA"/>
</dbReference>
<evidence type="ECO:0000313" key="11">
    <source>
        <dbReference type="EMBL" id="ODM14438.1"/>
    </source>
</evidence>
<sequence>MSVALRSSRLVRSHAVLRPNLASRTRLASSALGAASTANLRFNARGLPSHVTALALLVPQTRGYATEHSTSNSTSSEPFPPPGFNAEQAKKPIQKEESQTKDVQNADKTPTPPAKNGDAKESEIVKADEDKKVSEKKEKKLTIGQKIKKEVQHYWDGTKLLGTEVRISSRLALKMARGYELTRREHRQLQRTTRDLGRLVPFSMFVIIPFAELLLPIALKLFPNMLPSTYEGPKVRETKALSLSSTRKEVSSFLKNTLKETGLPVTATTLRNEEFADFFRKIRSTGESPSTQDVIKVCKIFKDDLTLDNLSRPQLVAICKYMNLNSFGTDAMLRYNIRHRMRQIKRDDRAIFYEGVESLSVPELQMASASRGIRTHGVSPARLREDLSMWLDLRLKQGVPSTLLVLSNAYVYAQGGKEAEMSSQIEALQSVLSSIPEELYHEIELEVHNAEGAATNKQRLEVIKEQEELIEEENEQNSENEEKGVAAPKDIEDIDDKEDSSTQSAEATEAAKDGQQAELNSQAQAKEEQKSS</sequence>
<dbReference type="STRING" id="573508.A0A1E3B0I7"/>
<dbReference type="AlphaFoldDB" id="A0A1E3B0I7"/>
<organism evidence="11 12">
    <name type="scientific">Aspergillus cristatus</name>
    <name type="common">Chinese Fuzhuan brick tea-fermentation fungus</name>
    <name type="synonym">Eurotium cristatum</name>
    <dbReference type="NCBI Taxonomy" id="573508"/>
    <lineage>
        <taxon>Eukaryota</taxon>
        <taxon>Fungi</taxon>
        <taxon>Dikarya</taxon>
        <taxon>Ascomycota</taxon>
        <taxon>Pezizomycotina</taxon>
        <taxon>Eurotiomycetes</taxon>
        <taxon>Eurotiomycetidae</taxon>
        <taxon>Eurotiales</taxon>
        <taxon>Aspergillaceae</taxon>
        <taxon>Aspergillus</taxon>
        <taxon>Aspergillus subgen. Aspergillus</taxon>
    </lineage>
</organism>
<feature type="compositionally biased region" description="Basic and acidic residues" evidence="8">
    <location>
        <begin position="88"/>
        <end position="100"/>
    </location>
</feature>
<dbReference type="Pfam" id="PF07766">
    <property type="entry name" value="LETM1_RBD"/>
    <property type="match status" value="1"/>
</dbReference>
<keyword evidence="4 9" id="KW-1133">Transmembrane helix</keyword>
<dbReference type="InterPro" id="IPR044202">
    <property type="entry name" value="LETM1/MDM38-like"/>
</dbReference>
<keyword evidence="5 7" id="KW-0496">Mitochondrion</keyword>
<reference evidence="11 12" key="1">
    <citation type="journal article" date="2016" name="BMC Genomics">
        <title>Comparative genomic and transcriptomic analyses of the Fuzhuan brick tea-fermentation fungus Aspergillus cristatus.</title>
        <authorList>
            <person name="Ge Y."/>
            <person name="Wang Y."/>
            <person name="Liu Y."/>
            <person name="Tan Y."/>
            <person name="Ren X."/>
            <person name="Zhang X."/>
            <person name="Hyde K.D."/>
            <person name="Liu Y."/>
            <person name="Liu Z."/>
        </authorList>
    </citation>
    <scope>NUCLEOTIDE SEQUENCE [LARGE SCALE GENOMIC DNA]</scope>
    <source>
        <strain evidence="11 12">GZAAS20.1005</strain>
    </source>
</reference>
<keyword evidence="12" id="KW-1185">Reference proteome</keyword>
<dbReference type="PANTHER" id="PTHR14009:SF1">
    <property type="entry name" value="MITOCHONDRIAL PROTON_CALCIUM EXCHANGER PROTEIN"/>
    <property type="match status" value="1"/>
</dbReference>
<name>A0A1E3B0I7_ASPCR</name>
<evidence type="ECO:0000256" key="5">
    <source>
        <dbReference type="ARBA" id="ARBA00023128"/>
    </source>
</evidence>
<evidence type="ECO:0000256" key="8">
    <source>
        <dbReference type="SAM" id="MobiDB-lite"/>
    </source>
</evidence>
<evidence type="ECO:0000256" key="4">
    <source>
        <dbReference type="ARBA" id="ARBA00022989"/>
    </source>
</evidence>
<keyword evidence="2 9" id="KW-0812">Transmembrane</keyword>
<feature type="domain" description="Letm1 RBD" evidence="10">
    <location>
        <begin position="242"/>
        <end position="510"/>
    </location>
</feature>
<dbReference type="GO" id="GO:0005743">
    <property type="term" value="C:mitochondrial inner membrane"/>
    <property type="evidence" value="ECO:0007669"/>
    <property type="project" value="UniProtKB-SubCell"/>
</dbReference>
<evidence type="ECO:0000256" key="6">
    <source>
        <dbReference type="ARBA" id="ARBA00023136"/>
    </source>
</evidence>
<keyword evidence="3" id="KW-0999">Mitochondrion inner membrane</keyword>
<evidence type="ECO:0000256" key="1">
    <source>
        <dbReference type="ARBA" id="ARBA00004434"/>
    </source>
</evidence>
<feature type="compositionally biased region" description="Acidic residues" evidence="8">
    <location>
        <begin position="470"/>
        <end position="479"/>
    </location>
</feature>
<proteinExistence type="predicted"/>
<comment type="subcellular location">
    <subcellularLocation>
        <location evidence="1">Mitochondrion inner membrane</location>
        <topology evidence="1">Single-pass membrane protein</topology>
    </subcellularLocation>
</comment>